<dbReference type="InterPro" id="IPR012677">
    <property type="entry name" value="Nucleotide-bd_a/b_plait_sf"/>
</dbReference>
<dbReference type="InterPro" id="IPR000504">
    <property type="entry name" value="RRM_dom"/>
</dbReference>
<protein>
    <submittedName>
        <fullName evidence="4">RNA-binding protein</fullName>
    </submittedName>
</protein>
<keyword evidence="2" id="KW-0694">RNA-binding</keyword>
<dbReference type="InterPro" id="IPR035979">
    <property type="entry name" value="RBD_domain_sf"/>
</dbReference>
<dbReference type="Gene3D" id="3.30.70.330">
    <property type="match status" value="1"/>
</dbReference>
<dbReference type="Pfam" id="PF00076">
    <property type="entry name" value="RRM_1"/>
    <property type="match status" value="1"/>
</dbReference>
<dbReference type="CDD" id="cd21608">
    <property type="entry name" value="RRM2_NsCP33_like"/>
    <property type="match status" value="1"/>
</dbReference>
<gene>
    <name evidence="4" type="ORF">CO173_02000</name>
</gene>
<dbReference type="PROSITE" id="PS50102">
    <property type="entry name" value="RRM"/>
    <property type="match status" value="1"/>
</dbReference>
<organism evidence="4 5">
    <name type="scientific">Candidatus Uhrbacteria bacterium CG_4_9_14_3_um_filter_41_35</name>
    <dbReference type="NCBI Taxonomy" id="1975034"/>
    <lineage>
        <taxon>Bacteria</taxon>
        <taxon>Candidatus Uhriibacteriota</taxon>
    </lineage>
</organism>
<dbReference type="SUPFAM" id="SSF54928">
    <property type="entry name" value="RNA-binding domain, RBD"/>
    <property type="match status" value="1"/>
</dbReference>
<comment type="caution">
    <text evidence="4">The sequence shown here is derived from an EMBL/GenBank/DDBJ whole genome shotgun (WGS) entry which is preliminary data.</text>
</comment>
<accession>A0A2M7XFK5</accession>
<keyword evidence="1" id="KW-0677">Repeat</keyword>
<proteinExistence type="predicted"/>
<evidence type="ECO:0000256" key="2">
    <source>
        <dbReference type="ARBA" id="ARBA00022884"/>
    </source>
</evidence>
<dbReference type="InterPro" id="IPR050502">
    <property type="entry name" value="Euk_RNA-bind_prot"/>
</dbReference>
<dbReference type="Proteomes" id="UP000231263">
    <property type="component" value="Unassembled WGS sequence"/>
</dbReference>
<dbReference type="GO" id="GO:0003729">
    <property type="term" value="F:mRNA binding"/>
    <property type="evidence" value="ECO:0007669"/>
    <property type="project" value="TreeGrafter"/>
</dbReference>
<evidence type="ECO:0000313" key="4">
    <source>
        <dbReference type="EMBL" id="PJA46516.1"/>
    </source>
</evidence>
<feature type="domain" description="RRM" evidence="3">
    <location>
        <begin position="3"/>
        <end position="81"/>
    </location>
</feature>
<sequence>MTNKLFIGNLPFSVNNDSLKDLFQSAGEVEDVHIIMDNATKRSKGYGFVTMLTEDEAQNAIKMLDGNELDGRKINVNIARPKEAV</sequence>
<name>A0A2M7XFK5_9BACT</name>
<dbReference type="PANTHER" id="PTHR48025">
    <property type="entry name" value="OS02G0815200 PROTEIN"/>
    <property type="match status" value="1"/>
</dbReference>
<dbReference type="PANTHER" id="PTHR48025:SF1">
    <property type="entry name" value="RRM DOMAIN-CONTAINING PROTEIN"/>
    <property type="match status" value="1"/>
</dbReference>
<evidence type="ECO:0000256" key="1">
    <source>
        <dbReference type="ARBA" id="ARBA00022737"/>
    </source>
</evidence>
<dbReference type="AlphaFoldDB" id="A0A2M7XFK5"/>
<evidence type="ECO:0000313" key="5">
    <source>
        <dbReference type="Proteomes" id="UP000231263"/>
    </source>
</evidence>
<dbReference type="EMBL" id="PFWT01000009">
    <property type="protein sequence ID" value="PJA46516.1"/>
    <property type="molecule type" value="Genomic_DNA"/>
</dbReference>
<evidence type="ECO:0000259" key="3">
    <source>
        <dbReference type="PROSITE" id="PS50102"/>
    </source>
</evidence>
<dbReference type="InterPro" id="IPR048289">
    <property type="entry name" value="RRM2_NsCP33-like"/>
</dbReference>
<reference evidence="5" key="1">
    <citation type="submission" date="2017-09" db="EMBL/GenBank/DDBJ databases">
        <title>Depth-based differentiation of microbial function through sediment-hosted aquifers and enrichment of novel symbionts in the deep terrestrial subsurface.</title>
        <authorList>
            <person name="Probst A.J."/>
            <person name="Ladd B."/>
            <person name="Jarett J.K."/>
            <person name="Geller-Mcgrath D.E."/>
            <person name="Sieber C.M.K."/>
            <person name="Emerson J.B."/>
            <person name="Anantharaman K."/>
            <person name="Thomas B.C."/>
            <person name="Malmstrom R."/>
            <person name="Stieglmeier M."/>
            <person name="Klingl A."/>
            <person name="Woyke T."/>
            <person name="Ryan C.M."/>
            <person name="Banfield J.F."/>
        </authorList>
    </citation>
    <scope>NUCLEOTIDE SEQUENCE [LARGE SCALE GENOMIC DNA]</scope>
</reference>
<dbReference type="SMART" id="SM00360">
    <property type="entry name" value="RRM"/>
    <property type="match status" value="1"/>
</dbReference>